<reference evidence="1 2" key="1">
    <citation type="submission" date="2016-05" db="EMBL/GenBank/DDBJ databases">
        <authorList>
            <person name="Gu J."/>
        </authorList>
    </citation>
    <scope>NUCLEOTIDE SEQUENCE [LARGE SCALE GENOMIC DNA]</scope>
    <source>
        <strain evidence="1 2">ACCC40021</strain>
    </source>
</reference>
<protein>
    <submittedName>
        <fullName evidence="1">Uncharacterized protein</fullName>
    </submittedName>
</protein>
<dbReference type="RefSeq" id="WP_076686215.1">
    <property type="nucleotide sequence ID" value="NZ_CP015588.1"/>
</dbReference>
<accession>A0ABM6GWV8</accession>
<dbReference type="Proteomes" id="UP000187191">
    <property type="component" value="Chromosome"/>
</dbReference>
<evidence type="ECO:0000313" key="1">
    <source>
        <dbReference type="EMBL" id="APY88226.1"/>
    </source>
</evidence>
<organism evidence="1 2">
    <name type="scientific">Streptomyces alfalfae</name>
    <dbReference type="NCBI Taxonomy" id="1642299"/>
    <lineage>
        <taxon>Bacteria</taxon>
        <taxon>Bacillati</taxon>
        <taxon>Actinomycetota</taxon>
        <taxon>Actinomycetes</taxon>
        <taxon>Kitasatosporales</taxon>
        <taxon>Streptomycetaceae</taxon>
        <taxon>Streptomyces</taxon>
    </lineage>
</organism>
<sequence length="125" mass="13579">MATETTDSMTKVEQALARTDEAAARLRAVATRLVTEHGGTLPQLLAVRLEASTNRTFVGLQAHTEAESRQWAQALGVTLETSDSTPDEHGFYRHFSAEFSVDDVMVRISSAEWFPAARAAEAVSA</sequence>
<dbReference type="EMBL" id="CP015588">
    <property type="protein sequence ID" value="APY88226.1"/>
    <property type="molecule type" value="Genomic_DNA"/>
</dbReference>
<name>A0ABM6GWV8_9ACTN</name>
<evidence type="ECO:0000313" key="2">
    <source>
        <dbReference type="Proteomes" id="UP000187191"/>
    </source>
</evidence>
<gene>
    <name evidence="1" type="ORF">A7J05_23285</name>
</gene>
<proteinExistence type="predicted"/>
<keyword evidence="2" id="KW-1185">Reference proteome</keyword>